<evidence type="ECO:0000256" key="6">
    <source>
        <dbReference type="SAM" id="Phobius"/>
    </source>
</evidence>
<evidence type="ECO:0000256" key="2">
    <source>
        <dbReference type="ARBA" id="ARBA00022475"/>
    </source>
</evidence>
<dbReference type="EMBL" id="CBXI010000008">
    <property type="protein sequence ID" value="CDL90681.1"/>
    <property type="molecule type" value="Genomic_DNA"/>
</dbReference>
<keyword evidence="8" id="KW-1185">Reference proteome</keyword>
<keyword evidence="4 6" id="KW-1133">Transmembrane helix</keyword>
<organism evidence="7 8">
    <name type="scientific">Clostridium tyrobutyricum DIVETGP</name>
    <dbReference type="NCBI Taxonomy" id="1408889"/>
    <lineage>
        <taxon>Bacteria</taxon>
        <taxon>Bacillati</taxon>
        <taxon>Bacillota</taxon>
        <taxon>Clostridia</taxon>
        <taxon>Eubacteriales</taxon>
        <taxon>Clostridiaceae</taxon>
        <taxon>Clostridium</taxon>
    </lineage>
</organism>
<gene>
    <name evidence="7" type="ORF">CTDIVETGP_0751</name>
</gene>
<dbReference type="Proteomes" id="UP000019482">
    <property type="component" value="Unassembled WGS sequence"/>
</dbReference>
<accession>W6N3J9</accession>
<keyword evidence="2" id="KW-1003">Cell membrane</keyword>
<dbReference type="AlphaFoldDB" id="W6N3J9"/>
<feature type="transmembrane region" description="Helical" evidence="6">
    <location>
        <begin position="219"/>
        <end position="239"/>
    </location>
</feature>
<feature type="transmembrane region" description="Helical" evidence="6">
    <location>
        <begin position="48"/>
        <end position="68"/>
    </location>
</feature>
<evidence type="ECO:0000313" key="8">
    <source>
        <dbReference type="Proteomes" id="UP000019482"/>
    </source>
</evidence>
<dbReference type="GeneID" id="29419716"/>
<keyword evidence="5 6" id="KW-0472">Membrane</keyword>
<reference evidence="7 8" key="1">
    <citation type="journal article" date="2015" name="Genome Announc.">
        <title>Draft Genome Sequence of Clostridium tyrobutyricum Strain DIVETGP, Isolated from Cow's Milk for Grana Padano Production.</title>
        <authorList>
            <person name="Soggiu A."/>
            <person name="Piras C."/>
            <person name="Gaiarsa S."/>
            <person name="Sassera D."/>
            <person name="Roncada P."/>
            <person name="Bendixen E."/>
            <person name="Brasca M."/>
            <person name="Bonizzi L."/>
        </authorList>
    </citation>
    <scope>NUCLEOTIDE SEQUENCE [LARGE SCALE GENOMIC DNA]</scope>
    <source>
        <strain evidence="7 8">DIVETGP</strain>
    </source>
</reference>
<feature type="transmembrane region" description="Helical" evidence="6">
    <location>
        <begin position="334"/>
        <end position="354"/>
    </location>
</feature>
<dbReference type="Pfam" id="PF01943">
    <property type="entry name" value="Polysacc_synt"/>
    <property type="match status" value="1"/>
</dbReference>
<comment type="caution">
    <text evidence="7">The sequence shown here is derived from an EMBL/GenBank/DDBJ whole genome shotgun (WGS) entry which is preliminary data.</text>
</comment>
<feature type="transmembrane region" description="Helical" evidence="6">
    <location>
        <begin position="15"/>
        <end position="36"/>
    </location>
</feature>
<sequence>MQDTHTIKAALKKGLVQIFSANFINKIIQFGIVMLLTRILSVNLYGKFVYAQSILNMFLLLEGLGMVSGSLQYCSMENIEEKRLSYFKYAIKIGGMFNLIIAVCIIIYTTFFKLPVEGSTQILFYMSLMPLLTIFFNEIQVLLRSEFRNNEFSSLTVINTLLYFMGNIVLGRYFSIKGIIIGRYISYIISILIGIYMIRNGLKKLVKIDYPKLKEKKDFLKYSVVCCFTNAMSQILYMMDTFFVGIIIKDSSVVASYSAAAQIPFNLTFIPMSIMIFAYPYFARHWNDKKWIKDKYKMLIKYLFIFNLIITIILIVFAPYIINIVFTRKYSDAVTNFRILSIGYLVAGTFRTPSGNILASMKLVKVNFYNSMITGIANILLNVILINRLGSLGASLATVSVYIISSILYNIYLRRYINN</sequence>
<feature type="transmembrane region" description="Helical" evidence="6">
    <location>
        <begin position="392"/>
        <end position="413"/>
    </location>
</feature>
<comment type="subcellular location">
    <subcellularLocation>
        <location evidence="1">Cell membrane</location>
        <topology evidence="1">Multi-pass membrane protein</topology>
    </subcellularLocation>
</comment>
<evidence type="ECO:0000256" key="3">
    <source>
        <dbReference type="ARBA" id="ARBA00022692"/>
    </source>
</evidence>
<dbReference type="InterPro" id="IPR002797">
    <property type="entry name" value="Polysacc_synth"/>
</dbReference>
<dbReference type="PANTHER" id="PTHR30250:SF11">
    <property type="entry name" value="O-ANTIGEN TRANSPORTER-RELATED"/>
    <property type="match status" value="1"/>
</dbReference>
<evidence type="ECO:0000256" key="4">
    <source>
        <dbReference type="ARBA" id="ARBA00022989"/>
    </source>
</evidence>
<evidence type="ECO:0000256" key="5">
    <source>
        <dbReference type="ARBA" id="ARBA00023136"/>
    </source>
</evidence>
<proteinExistence type="predicted"/>
<feature type="transmembrane region" description="Helical" evidence="6">
    <location>
        <begin position="366"/>
        <end position="386"/>
    </location>
</feature>
<dbReference type="RefSeq" id="WP_017752853.1">
    <property type="nucleotide sequence ID" value="NZ_CBXI010000008.1"/>
</dbReference>
<evidence type="ECO:0000256" key="1">
    <source>
        <dbReference type="ARBA" id="ARBA00004651"/>
    </source>
</evidence>
<dbReference type="PANTHER" id="PTHR30250">
    <property type="entry name" value="PST FAMILY PREDICTED COLANIC ACID TRANSPORTER"/>
    <property type="match status" value="1"/>
</dbReference>
<feature type="transmembrane region" description="Helical" evidence="6">
    <location>
        <begin position="180"/>
        <end position="198"/>
    </location>
</feature>
<evidence type="ECO:0000313" key="7">
    <source>
        <dbReference type="EMBL" id="CDL90681.1"/>
    </source>
</evidence>
<keyword evidence="3 6" id="KW-0812">Transmembrane</keyword>
<feature type="transmembrane region" description="Helical" evidence="6">
    <location>
        <begin position="89"/>
        <end position="110"/>
    </location>
</feature>
<feature type="transmembrane region" description="Helical" evidence="6">
    <location>
        <begin position="155"/>
        <end position="174"/>
    </location>
</feature>
<dbReference type="InterPro" id="IPR050833">
    <property type="entry name" value="Poly_Biosynth_Transport"/>
</dbReference>
<feature type="transmembrane region" description="Helical" evidence="6">
    <location>
        <begin position="302"/>
        <end position="322"/>
    </location>
</feature>
<feature type="transmembrane region" description="Helical" evidence="6">
    <location>
        <begin position="259"/>
        <end position="282"/>
    </location>
</feature>
<protein>
    <submittedName>
        <fullName evidence="7">Polysaccharide biosynthesis export protein</fullName>
    </submittedName>
</protein>
<dbReference type="GO" id="GO:0005886">
    <property type="term" value="C:plasma membrane"/>
    <property type="evidence" value="ECO:0007669"/>
    <property type="project" value="UniProtKB-SubCell"/>
</dbReference>
<feature type="transmembrane region" description="Helical" evidence="6">
    <location>
        <begin position="122"/>
        <end position="143"/>
    </location>
</feature>
<dbReference type="OrthoDB" id="43925at2"/>
<name>W6N3J9_CLOTY</name>